<dbReference type="Pfam" id="PF01126">
    <property type="entry name" value="Heme_oxygenase"/>
    <property type="match status" value="1"/>
</dbReference>
<dbReference type="InterPro" id="IPR016084">
    <property type="entry name" value="Haem_Oase-like_multi-hlx"/>
</dbReference>
<dbReference type="SUPFAM" id="SSF48613">
    <property type="entry name" value="Heme oxygenase-like"/>
    <property type="match status" value="1"/>
</dbReference>
<dbReference type="EMBL" id="WSQA01000001">
    <property type="protein sequence ID" value="MVZ60663.1"/>
    <property type="molecule type" value="Genomic_DNA"/>
</dbReference>
<dbReference type="OrthoDB" id="114943at2"/>
<dbReference type="InterPro" id="IPR016053">
    <property type="entry name" value="Haem_Oase-like"/>
</dbReference>
<sequence length="186" mass="21129">MLNERIKSATKNGHQELEKEVIYRIKAIENNKDYAELLKYFYSYFLTLEASIEAHLPSSFDQYCANRRNAEDIKKDLELLGFSWDELPLAQLPTIENKNQAIGALYVLEGSIMGGPYIVKMLQQKGIADGFNFFKGYGEASGEKWAEFSQLINTEVAEEADMVEAISAAQETFQQFGQTFKNTINV</sequence>
<proteinExistence type="predicted"/>
<comment type="caution">
    <text evidence="1">The sequence shown here is derived from an EMBL/GenBank/DDBJ whole genome shotgun (WGS) entry which is preliminary data.</text>
</comment>
<dbReference type="GO" id="GO:0006788">
    <property type="term" value="P:heme oxidation"/>
    <property type="evidence" value="ECO:0007669"/>
    <property type="project" value="InterPro"/>
</dbReference>
<dbReference type="CDD" id="cd19166">
    <property type="entry name" value="HemeO-bac"/>
    <property type="match status" value="1"/>
</dbReference>
<dbReference type="GO" id="GO:0004392">
    <property type="term" value="F:heme oxygenase (decyclizing) activity"/>
    <property type="evidence" value="ECO:0007669"/>
    <property type="project" value="InterPro"/>
</dbReference>
<keyword evidence="2" id="KW-1185">Reference proteome</keyword>
<organism evidence="1 2">
    <name type="scientific">Sphingobacterium humi</name>
    <dbReference type="NCBI Taxonomy" id="1796905"/>
    <lineage>
        <taxon>Bacteria</taxon>
        <taxon>Pseudomonadati</taxon>
        <taxon>Bacteroidota</taxon>
        <taxon>Sphingobacteriia</taxon>
        <taxon>Sphingobacteriales</taxon>
        <taxon>Sphingobacteriaceae</taxon>
        <taxon>Sphingobacterium</taxon>
    </lineage>
</organism>
<gene>
    <name evidence="1" type="ORF">GQF63_01375</name>
</gene>
<evidence type="ECO:0000313" key="2">
    <source>
        <dbReference type="Proteomes" id="UP000435036"/>
    </source>
</evidence>
<dbReference type="Proteomes" id="UP000435036">
    <property type="component" value="Unassembled WGS sequence"/>
</dbReference>
<protein>
    <submittedName>
        <fullName evidence="1">Heme oxygenase</fullName>
    </submittedName>
</protein>
<evidence type="ECO:0000313" key="1">
    <source>
        <dbReference type="EMBL" id="MVZ60663.1"/>
    </source>
</evidence>
<reference evidence="1 2" key="1">
    <citation type="submission" date="2019-12" db="EMBL/GenBank/DDBJ databases">
        <authorList>
            <person name="Dong K."/>
        </authorList>
    </citation>
    <scope>NUCLEOTIDE SEQUENCE [LARGE SCALE GENOMIC DNA]</scope>
    <source>
        <strain evidence="1 2">JCM 31225</strain>
    </source>
</reference>
<dbReference type="Gene3D" id="1.20.910.10">
    <property type="entry name" value="Heme oxygenase-like"/>
    <property type="match status" value="1"/>
</dbReference>
<accession>A0A6N8KTA4</accession>
<name>A0A6N8KTA4_9SPHI</name>
<dbReference type="RefSeq" id="WP_160367295.1">
    <property type="nucleotide sequence ID" value="NZ_WSQA01000001.1"/>
</dbReference>
<dbReference type="AlphaFoldDB" id="A0A6N8KTA4"/>